<dbReference type="InterPro" id="IPR028202">
    <property type="entry name" value="Reductase_C"/>
</dbReference>
<dbReference type="InterPro" id="IPR050446">
    <property type="entry name" value="FAD-oxidoreductase/Apoptosis"/>
</dbReference>
<dbReference type="PANTHER" id="PTHR43557">
    <property type="entry name" value="APOPTOSIS-INDUCING FACTOR 1"/>
    <property type="match status" value="1"/>
</dbReference>
<keyword evidence="8" id="KW-1185">Reference proteome</keyword>
<dbReference type="SUPFAM" id="SSF55424">
    <property type="entry name" value="FAD/NAD-linked reductases, dimerisation (C-terminal) domain"/>
    <property type="match status" value="1"/>
</dbReference>
<keyword evidence="2" id="KW-0285">Flavoprotein</keyword>
<comment type="cofactor">
    <cofactor evidence="1">
        <name>FAD</name>
        <dbReference type="ChEBI" id="CHEBI:57692"/>
    </cofactor>
</comment>
<dbReference type="Gene3D" id="3.50.50.60">
    <property type="entry name" value="FAD/NAD(P)-binding domain"/>
    <property type="match status" value="2"/>
</dbReference>
<feature type="domain" description="FAD/NAD(P)-binding" evidence="5">
    <location>
        <begin position="3"/>
        <end position="295"/>
    </location>
</feature>
<evidence type="ECO:0000259" key="5">
    <source>
        <dbReference type="Pfam" id="PF07992"/>
    </source>
</evidence>
<dbReference type="InterPro" id="IPR016156">
    <property type="entry name" value="FAD/NAD-linked_Rdtase_dimer_sf"/>
</dbReference>
<dbReference type="RefSeq" id="WP_330135936.1">
    <property type="nucleotide sequence ID" value="NZ_JAUTXY010000014.1"/>
</dbReference>
<comment type="caution">
    <text evidence="7">The sequence shown here is derived from an EMBL/GenBank/DDBJ whole genome shotgun (WGS) entry which is preliminary data.</text>
</comment>
<dbReference type="InterPro" id="IPR036188">
    <property type="entry name" value="FAD/NAD-bd_sf"/>
</dbReference>
<evidence type="ECO:0000256" key="1">
    <source>
        <dbReference type="ARBA" id="ARBA00001974"/>
    </source>
</evidence>
<dbReference type="Gene3D" id="3.30.390.30">
    <property type="match status" value="1"/>
</dbReference>
<keyword evidence="4" id="KW-0560">Oxidoreductase</keyword>
<evidence type="ECO:0000313" key="8">
    <source>
        <dbReference type="Proteomes" id="UP001336020"/>
    </source>
</evidence>
<evidence type="ECO:0000256" key="3">
    <source>
        <dbReference type="ARBA" id="ARBA00022827"/>
    </source>
</evidence>
<reference evidence="7 8" key="1">
    <citation type="submission" date="2023-07" db="EMBL/GenBank/DDBJ databases">
        <authorList>
            <person name="Girao M."/>
            <person name="Carvalho M.F."/>
        </authorList>
    </citation>
    <scope>NUCLEOTIDE SEQUENCE [LARGE SCALE GENOMIC DNA]</scope>
    <source>
        <strain evidence="7 8">YIM65754</strain>
    </source>
</reference>
<dbReference type="Proteomes" id="UP001336020">
    <property type="component" value="Unassembled WGS sequence"/>
</dbReference>
<dbReference type="Pfam" id="PF07992">
    <property type="entry name" value="Pyr_redox_2"/>
    <property type="match status" value="1"/>
</dbReference>
<dbReference type="EMBL" id="JAUTXY010000014">
    <property type="protein sequence ID" value="MEE2060758.1"/>
    <property type="molecule type" value="Genomic_DNA"/>
</dbReference>
<keyword evidence="3" id="KW-0274">FAD</keyword>
<protein>
    <submittedName>
        <fullName evidence="7">FAD-dependent oxidoreductase</fullName>
    </submittedName>
</protein>
<name>A0ABU7LGT8_9NOCA</name>
<evidence type="ECO:0000259" key="6">
    <source>
        <dbReference type="Pfam" id="PF14759"/>
    </source>
</evidence>
<dbReference type="InterPro" id="IPR023753">
    <property type="entry name" value="FAD/NAD-binding_dom"/>
</dbReference>
<dbReference type="PRINTS" id="PR00469">
    <property type="entry name" value="PNDRDTASEII"/>
</dbReference>
<dbReference type="SUPFAM" id="SSF51905">
    <property type="entry name" value="FAD/NAD(P)-binding domain"/>
    <property type="match status" value="2"/>
</dbReference>
<evidence type="ECO:0000313" key="7">
    <source>
        <dbReference type="EMBL" id="MEE2060758.1"/>
    </source>
</evidence>
<proteinExistence type="predicted"/>
<dbReference type="Pfam" id="PF14759">
    <property type="entry name" value="Reductase_C"/>
    <property type="match status" value="1"/>
</dbReference>
<dbReference type="PANTHER" id="PTHR43557:SF2">
    <property type="entry name" value="RIESKE DOMAIN-CONTAINING PROTEIN-RELATED"/>
    <property type="match status" value="1"/>
</dbReference>
<evidence type="ECO:0000256" key="2">
    <source>
        <dbReference type="ARBA" id="ARBA00022630"/>
    </source>
</evidence>
<feature type="domain" description="Reductase C-terminal" evidence="6">
    <location>
        <begin position="315"/>
        <end position="378"/>
    </location>
</feature>
<accession>A0ABU7LGT8</accession>
<gene>
    <name evidence="7" type="ORF">Q7514_24875</name>
</gene>
<sequence length="390" mass="41862">MTDVAIVGASLAGVRVAESLRSAGFEGSVTLIGDEPHLPYDRPPLSKSTLAEPDSIPATFHDLTWYRDNDVVLRLGERARRLDVDHHTVHTDAGTVRYDELVVATGAVPRTVFPDAPAGVFTLRTIDDAQRIREAFRTAARIVVVGGGFIGLEIASSARQLGLDVTVIELAAIPLSRNLGDSAAQPLVDLARRHGVRVLCGRSVATLLGVPSVEAVALDDGTVLECDAVVVGVGAVPATAWLEGSGLELDRRGLICDATGRAGPHVWAAGDVCAWADTDGIPRRHEHWTSATEQAAIVAHNIVSDDKRTLASAQYVWSDQFGARISIIGDTTSEAHLLPHSDDLAALYFRDDILVGACIVDQPRLMIRCRRWIATRSSRTDIDSLYPAVR</sequence>
<evidence type="ECO:0000256" key="4">
    <source>
        <dbReference type="ARBA" id="ARBA00023002"/>
    </source>
</evidence>
<organism evidence="7 8">
    <name type="scientific">Rhodococcus artemisiae</name>
    <dbReference type="NCBI Taxonomy" id="714159"/>
    <lineage>
        <taxon>Bacteria</taxon>
        <taxon>Bacillati</taxon>
        <taxon>Actinomycetota</taxon>
        <taxon>Actinomycetes</taxon>
        <taxon>Mycobacteriales</taxon>
        <taxon>Nocardiaceae</taxon>
        <taxon>Rhodococcus</taxon>
    </lineage>
</organism>
<dbReference type="PRINTS" id="PR00368">
    <property type="entry name" value="FADPNR"/>
</dbReference>